<name>A0A7W2AGL6_9BACL</name>
<proteinExistence type="inferred from homology"/>
<evidence type="ECO:0000259" key="2">
    <source>
        <dbReference type="Pfam" id="PF00156"/>
    </source>
</evidence>
<dbReference type="SUPFAM" id="SSF53271">
    <property type="entry name" value="PRTase-like"/>
    <property type="match status" value="1"/>
</dbReference>
<feature type="domain" description="Double zinc ribbon" evidence="3">
    <location>
        <begin position="17"/>
        <end position="75"/>
    </location>
</feature>
<comment type="caution">
    <text evidence="4">The sequence shown here is derived from an EMBL/GenBank/DDBJ whole genome shotgun (WGS) entry which is preliminary data.</text>
</comment>
<reference evidence="4 5" key="1">
    <citation type="submission" date="2020-07" db="EMBL/GenBank/DDBJ databases">
        <authorList>
            <person name="Feng H."/>
        </authorList>
    </citation>
    <scope>NUCLEOTIDE SEQUENCE [LARGE SCALE GENOMIC DNA]</scope>
    <source>
        <strain evidence="5">s-11</strain>
    </source>
</reference>
<dbReference type="AlphaFoldDB" id="A0A7W2AGL6"/>
<dbReference type="Proteomes" id="UP000530514">
    <property type="component" value="Unassembled WGS sequence"/>
</dbReference>
<dbReference type="OrthoDB" id="9779910at2"/>
<dbReference type="PANTHER" id="PTHR47505">
    <property type="entry name" value="DNA UTILIZATION PROTEIN YHGH"/>
    <property type="match status" value="1"/>
</dbReference>
<evidence type="ECO:0000313" key="4">
    <source>
        <dbReference type="EMBL" id="MBA4541786.1"/>
    </source>
</evidence>
<accession>A0A7W2AGL6</accession>
<evidence type="ECO:0000256" key="1">
    <source>
        <dbReference type="ARBA" id="ARBA00008007"/>
    </source>
</evidence>
<dbReference type="Gene3D" id="3.40.50.2020">
    <property type="match status" value="1"/>
</dbReference>
<dbReference type="Pfam" id="PF18912">
    <property type="entry name" value="DZR_2"/>
    <property type="match status" value="1"/>
</dbReference>
<organism evidence="4 5">
    <name type="scientific">Thermoactinomyces daqus</name>
    <dbReference type="NCBI Taxonomy" id="1329516"/>
    <lineage>
        <taxon>Bacteria</taxon>
        <taxon>Bacillati</taxon>
        <taxon>Bacillota</taxon>
        <taxon>Bacilli</taxon>
        <taxon>Bacillales</taxon>
        <taxon>Thermoactinomycetaceae</taxon>
        <taxon>Thermoactinomyces</taxon>
    </lineage>
</organism>
<dbReference type="CDD" id="cd06223">
    <property type="entry name" value="PRTases_typeI"/>
    <property type="match status" value="1"/>
</dbReference>
<dbReference type="InterPro" id="IPR000836">
    <property type="entry name" value="PRTase_dom"/>
</dbReference>
<keyword evidence="5" id="KW-1185">Reference proteome</keyword>
<protein>
    <submittedName>
        <fullName evidence="4">ComF family protein</fullName>
    </submittedName>
</protein>
<sequence length="247" mass="27449">MGRIIFEGVWSSLFSQPPTCEFCTAFVRRPSPFAPVRERICSTCLAGVELISGPFCPVCGRKQEAGADHLCPDCLCLAEEERIVNRSPVVYSGKAKEWVSLFKYRGKESLATPMGRWMAEVVQTHFAHTGISVITFVPLHKEKKAERGFNQSELLARVIGARLGLPVLPLLGREKDLASQSRRNRQERLLALKGAFQIEGEGCEKCIRDRTVLIVDDVYTTGTTLRECAKPLLVSGASRVYSVTFAR</sequence>
<dbReference type="EMBL" id="JACEIP010000003">
    <property type="protein sequence ID" value="MBA4541786.1"/>
    <property type="molecule type" value="Genomic_DNA"/>
</dbReference>
<dbReference type="InterPro" id="IPR051910">
    <property type="entry name" value="ComF/GntX_DNA_util-trans"/>
</dbReference>
<feature type="domain" description="Phosphoribosyltransferase" evidence="2">
    <location>
        <begin position="207"/>
        <end position="246"/>
    </location>
</feature>
<evidence type="ECO:0000259" key="3">
    <source>
        <dbReference type="Pfam" id="PF18912"/>
    </source>
</evidence>
<dbReference type="RefSeq" id="WP_052154081.1">
    <property type="nucleotide sequence ID" value="NZ_JACEIP010000003.1"/>
</dbReference>
<gene>
    <name evidence="4" type="ORF">H1164_02570</name>
</gene>
<dbReference type="InterPro" id="IPR044005">
    <property type="entry name" value="DZR_2"/>
</dbReference>
<comment type="similarity">
    <text evidence="1">Belongs to the ComF/GntX family.</text>
</comment>
<dbReference type="Pfam" id="PF00156">
    <property type="entry name" value="Pribosyltran"/>
    <property type="match status" value="1"/>
</dbReference>
<dbReference type="PANTHER" id="PTHR47505:SF1">
    <property type="entry name" value="DNA UTILIZATION PROTEIN YHGH"/>
    <property type="match status" value="1"/>
</dbReference>
<evidence type="ECO:0000313" key="5">
    <source>
        <dbReference type="Proteomes" id="UP000530514"/>
    </source>
</evidence>
<dbReference type="InterPro" id="IPR029057">
    <property type="entry name" value="PRTase-like"/>
</dbReference>